<dbReference type="NCBIfam" id="TIGR00367">
    <property type="entry name" value="calcium/sodium antiporter"/>
    <property type="match status" value="1"/>
</dbReference>
<feature type="transmembrane region" description="Helical" evidence="5">
    <location>
        <begin position="302"/>
        <end position="319"/>
    </location>
</feature>
<dbReference type="RefSeq" id="WP_253968476.1">
    <property type="nucleotide sequence ID" value="NZ_JAMFTH010000004.1"/>
</dbReference>
<dbReference type="GO" id="GO:0006874">
    <property type="term" value="P:intracellular calcium ion homeostasis"/>
    <property type="evidence" value="ECO:0007669"/>
    <property type="project" value="TreeGrafter"/>
</dbReference>
<reference evidence="7" key="2">
    <citation type="submission" date="2023-01" db="EMBL/GenBank/DDBJ databases">
        <title>Gilvimarinus xylanilyticus HB14 isolated from Caulerpa lentillifera aquaculture base in Hainan, China.</title>
        <authorList>
            <person name="Zhang Y.-J."/>
        </authorList>
    </citation>
    <scope>NUCLEOTIDE SEQUENCE</scope>
    <source>
        <strain evidence="7">HB14</strain>
    </source>
</reference>
<dbReference type="Gene3D" id="1.20.1420.30">
    <property type="entry name" value="NCX, central ion-binding region"/>
    <property type="match status" value="1"/>
</dbReference>
<feature type="domain" description="Sodium/calcium exchanger membrane region" evidence="6">
    <location>
        <begin position="8"/>
        <end position="146"/>
    </location>
</feature>
<feature type="transmembrane region" description="Helical" evidence="5">
    <location>
        <begin position="169"/>
        <end position="188"/>
    </location>
</feature>
<feature type="transmembrane region" description="Helical" evidence="5">
    <location>
        <begin position="6"/>
        <end position="26"/>
    </location>
</feature>
<feature type="transmembrane region" description="Helical" evidence="5">
    <location>
        <begin position="133"/>
        <end position="149"/>
    </location>
</feature>
<dbReference type="GO" id="GO:0005262">
    <property type="term" value="F:calcium channel activity"/>
    <property type="evidence" value="ECO:0007669"/>
    <property type="project" value="TreeGrafter"/>
</dbReference>
<gene>
    <name evidence="7" type="ORF">M6D89_12815</name>
</gene>
<keyword evidence="2 5" id="KW-0812">Transmembrane</keyword>
<dbReference type="GO" id="GO:0005886">
    <property type="term" value="C:plasma membrane"/>
    <property type="evidence" value="ECO:0007669"/>
    <property type="project" value="TreeGrafter"/>
</dbReference>
<feature type="transmembrane region" description="Helical" evidence="5">
    <location>
        <begin position="81"/>
        <end position="99"/>
    </location>
</feature>
<reference evidence="7" key="1">
    <citation type="submission" date="2022-05" db="EMBL/GenBank/DDBJ databases">
        <authorList>
            <person name="Sun H.-N."/>
        </authorList>
    </citation>
    <scope>NUCLEOTIDE SEQUENCE</scope>
    <source>
        <strain evidence="7">HB14</strain>
    </source>
</reference>
<dbReference type="Proteomes" id="UP001139319">
    <property type="component" value="Unassembled WGS sequence"/>
</dbReference>
<feature type="transmembrane region" description="Helical" evidence="5">
    <location>
        <begin position="194"/>
        <end position="212"/>
    </location>
</feature>
<dbReference type="PANTHER" id="PTHR10846">
    <property type="entry name" value="SODIUM/POTASSIUM/CALCIUM EXCHANGER"/>
    <property type="match status" value="1"/>
</dbReference>
<dbReference type="InterPro" id="IPR044880">
    <property type="entry name" value="NCX_ion-bd_dom_sf"/>
</dbReference>
<sequence length="320" mass="33560">MTQLWLPVLFVIIGFVGLIWSADRFVGGSAAMARSFGISKLIIGLTIVAFGTSAPEVIVSINAGIRGAGDLAVGNALGSNLANIGLVLGVTALIAALPIQQHLLKTEVPVLLLVTAMAGWFLFDAHLTRPEGLILLFTLPCAMGVIIWSKRHHPEEVEDEIPDMTRGRAFFWFAVGLVLLIVSSDLLVRGASELALAFGVSPLIIGLTVVAVGTSLPELAASVASALKGHHDIAIGNVIGSNLFNILAVMAIPELIQPLTMEASVFGRDYLAMAGLTALLAAALYLSAIVHKNRGGARLGKITGLLLLALYAGYYILLLA</sequence>
<dbReference type="InterPro" id="IPR004837">
    <property type="entry name" value="NaCa_Exmemb"/>
</dbReference>
<dbReference type="PANTHER" id="PTHR10846:SF8">
    <property type="entry name" value="INNER MEMBRANE PROTEIN YRBG"/>
    <property type="match status" value="1"/>
</dbReference>
<comment type="caution">
    <text evidence="7">The sequence shown here is derived from an EMBL/GenBank/DDBJ whole genome shotgun (WGS) entry which is preliminary data.</text>
</comment>
<proteinExistence type="predicted"/>
<evidence type="ECO:0000259" key="6">
    <source>
        <dbReference type="Pfam" id="PF01699"/>
    </source>
</evidence>
<comment type="subcellular location">
    <subcellularLocation>
        <location evidence="1">Membrane</location>
        <topology evidence="1">Multi-pass membrane protein</topology>
    </subcellularLocation>
</comment>
<evidence type="ECO:0000313" key="7">
    <source>
        <dbReference type="EMBL" id="MCP8900183.1"/>
    </source>
</evidence>
<dbReference type="InterPro" id="IPR004481">
    <property type="entry name" value="K/Na/Ca-exchanger"/>
</dbReference>
<keyword evidence="4 5" id="KW-0472">Membrane</keyword>
<dbReference type="EMBL" id="JAMFTH010000004">
    <property type="protein sequence ID" value="MCP8900183.1"/>
    <property type="molecule type" value="Genomic_DNA"/>
</dbReference>
<feature type="domain" description="Sodium/calcium exchanger membrane region" evidence="6">
    <location>
        <begin position="169"/>
        <end position="318"/>
    </location>
</feature>
<feature type="transmembrane region" description="Helical" evidence="5">
    <location>
        <begin position="272"/>
        <end position="290"/>
    </location>
</feature>
<accession>A0A9X2HXG0</accession>
<feature type="transmembrane region" description="Helical" evidence="5">
    <location>
        <begin position="233"/>
        <end position="252"/>
    </location>
</feature>
<name>A0A9X2HXG0_9GAMM</name>
<keyword evidence="3 5" id="KW-1133">Transmembrane helix</keyword>
<dbReference type="AlphaFoldDB" id="A0A9X2HXG0"/>
<protein>
    <submittedName>
        <fullName evidence="7">Calcium/sodium antiporter</fullName>
    </submittedName>
</protein>
<evidence type="ECO:0000256" key="5">
    <source>
        <dbReference type="SAM" id="Phobius"/>
    </source>
</evidence>
<evidence type="ECO:0000256" key="2">
    <source>
        <dbReference type="ARBA" id="ARBA00022692"/>
    </source>
</evidence>
<evidence type="ECO:0000256" key="4">
    <source>
        <dbReference type="ARBA" id="ARBA00023136"/>
    </source>
</evidence>
<feature type="transmembrane region" description="Helical" evidence="5">
    <location>
        <begin position="38"/>
        <end position="61"/>
    </location>
</feature>
<dbReference type="GO" id="GO:0008273">
    <property type="term" value="F:calcium, potassium:sodium antiporter activity"/>
    <property type="evidence" value="ECO:0007669"/>
    <property type="project" value="TreeGrafter"/>
</dbReference>
<evidence type="ECO:0000256" key="1">
    <source>
        <dbReference type="ARBA" id="ARBA00004141"/>
    </source>
</evidence>
<evidence type="ECO:0000313" key="8">
    <source>
        <dbReference type="Proteomes" id="UP001139319"/>
    </source>
</evidence>
<dbReference type="Pfam" id="PF01699">
    <property type="entry name" value="Na_Ca_ex"/>
    <property type="match status" value="2"/>
</dbReference>
<evidence type="ECO:0000256" key="3">
    <source>
        <dbReference type="ARBA" id="ARBA00022989"/>
    </source>
</evidence>
<keyword evidence="8" id="KW-1185">Reference proteome</keyword>
<organism evidence="7 8">
    <name type="scientific">Gilvimarinus xylanilyticus</name>
    <dbReference type="NCBI Taxonomy" id="2944139"/>
    <lineage>
        <taxon>Bacteria</taxon>
        <taxon>Pseudomonadati</taxon>
        <taxon>Pseudomonadota</taxon>
        <taxon>Gammaproteobacteria</taxon>
        <taxon>Cellvibrionales</taxon>
        <taxon>Cellvibrionaceae</taxon>
        <taxon>Gilvimarinus</taxon>
    </lineage>
</organism>